<protein>
    <submittedName>
        <fullName evidence="3">Phosphoethanolamine n-methyltransferase 3</fullName>
    </submittedName>
</protein>
<dbReference type="GO" id="GO:0008168">
    <property type="term" value="F:methyltransferase activity"/>
    <property type="evidence" value="ECO:0007669"/>
    <property type="project" value="TreeGrafter"/>
</dbReference>
<feature type="region of interest" description="Disordered" evidence="2">
    <location>
        <begin position="1"/>
        <end position="46"/>
    </location>
</feature>
<dbReference type="CDD" id="cd02440">
    <property type="entry name" value="AdoMet_MTases"/>
    <property type="match status" value="1"/>
</dbReference>
<name>A0AAN7AHC9_9PEZI</name>
<comment type="caution">
    <text evidence="3">The sequence shown here is derived from an EMBL/GenBank/DDBJ whole genome shotgun (WGS) entry which is preliminary data.</text>
</comment>
<evidence type="ECO:0000313" key="3">
    <source>
        <dbReference type="EMBL" id="KAK4185785.1"/>
    </source>
</evidence>
<evidence type="ECO:0000256" key="1">
    <source>
        <dbReference type="ARBA" id="ARBA00038158"/>
    </source>
</evidence>
<accession>A0AAN7AHC9</accession>
<dbReference type="SUPFAM" id="SSF53335">
    <property type="entry name" value="S-adenosyl-L-methionine-dependent methyltransferases"/>
    <property type="match status" value="1"/>
</dbReference>
<reference evidence="3" key="2">
    <citation type="submission" date="2023-05" db="EMBL/GenBank/DDBJ databases">
        <authorList>
            <consortium name="Lawrence Berkeley National Laboratory"/>
            <person name="Steindorff A."/>
            <person name="Hensen N."/>
            <person name="Bonometti L."/>
            <person name="Westerberg I."/>
            <person name="Brannstrom I.O."/>
            <person name="Guillou S."/>
            <person name="Cros-Aarteil S."/>
            <person name="Calhoun S."/>
            <person name="Haridas S."/>
            <person name="Kuo A."/>
            <person name="Mondo S."/>
            <person name="Pangilinan J."/>
            <person name="Riley R."/>
            <person name="Labutti K."/>
            <person name="Andreopoulos B."/>
            <person name="Lipzen A."/>
            <person name="Chen C."/>
            <person name="Yanf M."/>
            <person name="Daum C."/>
            <person name="Ng V."/>
            <person name="Clum A."/>
            <person name="Ohm R."/>
            <person name="Martin F."/>
            <person name="Silar P."/>
            <person name="Natvig D."/>
            <person name="Lalanne C."/>
            <person name="Gautier V."/>
            <person name="Ament-Velasquez S.L."/>
            <person name="Kruys A."/>
            <person name="Hutchinson M.I."/>
            <person name="Powell A.J."/>
            <person name="Barry K."/>
            <person name="Miller A.N."/>
            <person name="Grigoriev I.V."/>
            <person name="Debuchy R."/>
            <person name="Gladieux P."/>
            <person name="Thoren M.H."/>
            <person name="Johannesson H."/>
        </authorList>
    </citation>
    <scope>NUCLEOTIDE SEQUENCE</scope>
    <source>
        <strain evidence="3">PSN309</strain>
    </source>
</reference>
<organism evidence="3 4">
    <name type="scientific">Podospora australis</name>
    <dbReference type="NCBI Taxonomy" id="1536484"/>
    <lineage>
        <taxon>Eukaryota</taxon>
        <taxon>Fungi</taxon>
        <taxon>Dikarya</taxon>
        <taxon>Ascomycota</taxon>
        <taxon>Pezizomycotina</taxon>
        <taxon>Sordariomycetes</taxon>
        <taxon>Sordariomycetidae</taxon>
        <taxon>Sordariales</taxon>
        <taxon>Podosporaceae</taxon>
        <taxon>Podospora</taxon>
    </lineage>
</organism>
<sequence>MDRTEEQGPTAISIEHRSPPTPDFEEVDDNNDSGFDSRPGSTTSLPRNILQRREVNGERCHTACDGAFSVGCDIQKQSRAQELNHHLYTLTLDDKLYLAPLETIQSLQKVLDAGCGTGLWAIDFADEHPEARVIGIDISPIQPSWVPPNLEFQIDNLTRPWTFSTAYLDYIHIRHLTGSITDWNVLFSEAFRCLRPGGILESHEPSCFLYTQSDSPLDESSDATSLYQNLAEEAGTKFGRPFTVVEDNLQENAMMAADFVDIHVHRRKVPVGAWPLDPREKEMGIIAKWAFEEALACRILHAGTLLDGWSDREAERLAAQLRQLLSNMTKHYWTWHKIVWGRKPLR</sequence>
<evidence type="ECO:0000256" key="2">
    <source>
        <dbReference type="SAM" id="MobiDB-lite"/>
    </source>
</evidence>
<dbReference type="EMBL" id="MU864440">
    <property type="protein sequence ID" value="KAK4185785.1"/>
    <property type="molecule type" value="Genomic_DNA"/>
</dbReference>
<comment type="similarity">
    <text evidence="1">Belongs to the methyltransferase superfamily. LaeA methyltransferase family.</text>
</comment>
<reference evidence="3" key="1">
    <citation type="journal article" date="2023" name="Mol. Phylogenet. Evol.">
        <title>Genome-scale phylogeny and comparative genomics of the fungal order Sordariales.</title>
        <authorList>
            <person name="Hensen N."/>
            <person name="Bonometti L."/>
            <person name="Westerberg I."/>
            <person name="Brannstrom I.O."/>
            <person name="Guillou S."/>
            <person name="Cros-Aarteil S."/>
            <person name="Calhoun S."/>
            <person name="Haridas S."/>
            <person name="Kuo A."/>
            <person name="Mondo S."/>
            <person name="Pangilinan J."/>
            <person name="Riley R."/>
            <person name="LaButti K."/>
            <person name="Andreopoulos B."/>
            <person name="Lipzen A."/>
            <person name="Chen C."/>
            <person name="Yan M."/>
            <person name="Daum C."/>
            <person name="Ng V."/>
            <person name="Clum A."/>
            <person name="Steindorff A."/>
            <person name="Ohm R.A."/>
            <person name="Martin F."/>
            <person name="Silar P."/>
            <person name="Natvig D.O."/>
            <person name="Lalanne C."/>
            <person name="Gautier V."/>
            <person name="Ament-Velasquez S.L."/>
            <person name="Kruys A."/>
            <person name="Hutchinson M.I."/>
            <person name="Powell A.J."/>
            <person name="Barry K."/>
            <person name="Miller A.N."/>
            <person name="Grigoriev I.V."/>
            <person name="Debuchy R."/>
            <person name="Gladieux P."/>
            <person name="Hiltunen Thoren M."/>
            <person name="Johannesson H."/>
        </authorList>
    </citation>
    <scope>NUCLEOTIDE SEQUENCE</scope>
    <source>
        <strain evidence="3">PSN309</strain>
    </source>
</reference>
<evidence type="ECO:0000313" key="4">
    <source>
        <dbReference type="Proteomes" id="UP001302126"/>
    </source>
</evidence>
<keyword evidence="4" id="KW-1185">Reference proteome</keyword>
<proteinExistence type="inferred from homology"/>
<gene>
    <name evidence="3" type="ORF">QBC35DRAFT_524712</name>
</gene>
<dbReference type="Gene3D" id="3.40.50.150">
    <property type="entry name" value="Vaccinia Virus protein VP39"/>
    <property type="match status" value="1"/>
</dbReference>
<dbReference type="Proteomes" id="UP001302126">
    <property type="component" value="Unassembled WGS sequence"/>
</dbReference>
<dbReference type="PANTHER" id="PTHR43591">
    <property type="entry name" value="METHYLTRANSFERASE"/>
    <property type="match status" value="1"/>
</dbReference>
<dbReference type="PANTHER" id="PTHR43591:SF24">
    <property type="entry name" value="2-METHOXY-6-POLYPRENYL-1,4-BENZOQUINOL METHYLASE, MITOCHONDRIAL"/>
    <property type="match status" value="1"/>
</dbReference>
<dbReference type="AlphaFoldDB" id="A0AAN7AHC9"/>
<dbReference type="Pfam" id="PF13489">
    <property type="entry name" value="Methyltransf_23"/>
    <property type="match status" value="1"/>
</dbReference>
<dbReference type="InterPro" id="IPR029063">
    <property type="entry name" value="SAM-dependent_MTases_sf"/>
</dbReference>